<dbReference type="Proteomes" id="UP001597049">
    <property type="component" value="Unassembled WGS sequence"/>
</dbReference>
<comment type="caution">
    <text evidence="2">The sequence shown here is derived from an EMBL/GenBank/DDBJ whole genome shotgun (WGS) entry which is preliminary data.</text>
</comment>
<evidence type="ECO:0000313" key="2">
    <source>
        <dbReference type="EMBL" id="MFD0931887.1"/>
    </source>
</evidence>
<dbReference type="EMBL" id="JBHTIV010000005">
    <property type="protein sequence ID" value="MFD0931887.1"/>
    <property type="molecule type" value="Genomic_DNA"/>
</dbReference>
<protein>
    <submittedName>
        <fullName evidence="2">GLPGLI family protein</fullName>
    </submittedName>
</protein>
<keyword evidence="1" id="KW-0732">Signal</keyword>
<dbReference type="Pfam" id="PF09697">
    <property type="entry name" value="Porph_ging"/>
    <property type="match status" value="1"/>
</dbReference>
<evidence type="ECO:0000256" key="1">
    <source>
        <dbReference type="SAM" id="SignalP"/>
    </source>
</evidence>
<organism evidence="2 3">
    <name type="scientific">Psychroflexus salinarum</name>
    <dbReference type="NCBI Taxonomy" id="546024"/>
    <lineage>
        <taxon>Bacteria</taxon>
        <taxon>Pseudomonadati</taxon>
        <taxon>Bacteroidota</taxon>
        <taxon>Flavobacteriia</taxon>
        <taxon>Flavobacteriales</taxon>
        <taxon>Flavobacteriaceae</taxon>
        <taxon>Psychroflexus</taxon>
    </lineage>
</organism>
<feature type="chain" id="PRO_5047541084" evidence="1">
    <location>
        <begin position="18"/>
        <end position="240"/>
    </location>
</feature>
<dbReference type="InterPro" id="IPR005901">
    <property type="entry name" value="GLPGLI"/>
</dbReference>
<dbReference type="RefSeq" id="WP_379657214.1">
    <property type="nucleotide sequence ID" value="NZ_JBHTIV010000005.1"/>
</dbReference>
<dbReference type="NCBIfam" id="TIGR01200">
    <property type="entry name" value="GLPGLI"/>
    <property type="match status" value="1"/>
</dbReference>
<evidence type="ECO:0000313" key="3">
    <source>
        <dbReference type="Proteomes" id="UP001597049"/>
    </source>
</evidence>
<feature type="signal peptide" evidence="1">
    <location>
        <begin position="1"/>
        <end position="17"/>
    </location>
</feature>
<proteinExistence type="predicted"/>
<keyword evidence="3" id="KW-1185">Reference proteome</keyword>
<gene>
    <name evidence="2" type="ORF">ACFQ0R_04660</name>
</gene>
<reference evidence="3" key="1">
    <citation type="journal article" date="2019" name="Int. J. Syst. Evol. Microbiol.">
        <title>The Global Catalogue of Microorganisms (GCM) 10K type strain sequencing project: providing services to taxonomists for standard genome sequencing and annotation.</title>
        <authorList>
            <consortium name="The Broad Institute Genomics Platform"/>
            <consortium name="The Broad Institute Genome Sequencing Center for Infectious Disease"/>
            <person name="Wu L."/>
            <person name="Ma J."/>
        </authorList>
    </citation>
    <scope>NUCLEOTIDE SEQUENCE [LARGE SCALE GENOMIC DNA]</scope>
    <source>
        <strain evidence="3">CCUG 56752</strain>
    </source>
</reference>
<sequence length="240" mass="28203">MKFLIIFIITFSLTTQAQIGNSIIKYTAQMNIKHKKEFIEDIKEKDIDMNTKQSVIQMYENAEPDYYELHFTEDNSYYFKDKSLENEQYNIGSKAGLSPYYYNLTAKQLIEDSRSFGFVAHKPLDWEIANETKMIGDVKCYKATAIETLYSRQGHYYDRNIIAWFTPDIPVKYGPKNYVGLPGLVLEVERKEFTITANKINLNVDKNKLKIKRVGEDENVISQKEMDERIAEMMEDYNKR</sequence>
<name>A0ABW3GTV5_9FLAO</name>
<accession>A0ABW3GTV5</accession>